<dbReference type="Pfam" id="PF11175">
    <property type="entry name" value="DUF2961"/>
    <property type="match status" value="1"/>
</dbReference>
<organism evidence="1 2">
    <name type="scientific">Halocatena marina</name>
    <dbReference type="NCBI Taxonomy" id="2934937"/>
    <lineage>
        <taxon>Archaea</taxon>
        <taxon>Methanobacteriati</taxon>
        <taxon>Methanobacteriota</taxon>
        <taxon>Stenosarchaea group</taxon>
        <taxon>Halobacteria</taxon>
        <taxon>Halobacteriales</taxon>
        <taxon>Natronomonadaceae</taxon>
        <taxon>Halocatena</taxon>
    </lineage>
</organism>
<sequence>MTLPAGETTTIADIDDPGVIRHIWLTIGEIRGEDTPGDWILRDLAIRMYWDAEDDPSVEAPLGDFFCNGHGMLHKIESEPIVTVPYAGFNSYFRMPFAEGARIEIENDHPEDVLIYFTIDYALNDVSPETPYFHAQWRRENPTTPTEDFTIVDRVEGNGHYVGTYLAWPAIDRHWWGEGEVKFYIDGDEEYPTICGTGTEDYVGGSHCFWDGESHRETRDKVDTFSTPYLGYILPEYGPHAGDETYNGMYRFHIPDPIRFREDLKVTVQQISASSDGHRERSYDVSGVAYWYQQEPHAEFPEFPDRADRVPR</sequence>
<dbReference type="Gene3D" id="2.60.120.1390">
    <property type="match status" value="1"/>
</dbReference>
<accession>A0ABD5YZP7</accession>
<protein>
    <submittedName>
        <fullName evidence="1">Glycoside hydrolase family 172 protein</fullName>
    </submittedName>
</protein>
<keyword evidence="2" id="KW-1185">Reference proteome</keyword>
<name>A0ABD5YZP7_9EURY</name>
<dbReference type="Proteomes" id="UP001596417">
    <property type="component" value="Unassembled WGS sequence"/>
</dbReference>
<dbReference type="EMBL" id="JBHTAX010000005">
    <property type="protein sequence ID" value="MFC7192810.1"/>
    <property type="molecule type" value="Genomic_DNA"/>
</dbReference>
<dbReference type="InterPro" id="IPR021345">
    <property type="entry name" value="DUF2961"/>
</dbReference>
<comment type="caution">
    <text evidence="1">The sequence shown here is derived from an EMBL/GenBank/DDBJ whole genome shotgun (WGS) entry which is preliminary data.</text>
</comment>
<evidence type="ECO:0000313" key="2">
    <source>
        <dbReference type="Proteomes" id="UP001596417"/>
    </source>
</evidence>
<dbReference type="GO" id="GO:0016787">
    <property type="term" value="F:hydrolase activity"/>
    <property type="evidence" value="ECO:0007669"/>
    <property type="project" value="UniProtKB-KW"/>
</dbReference>
<reference evidence="1 2" key="1">
    <citation type="journal article" date="2019" name="Int. J. Syst. Evol. Microbiol.">
        <title>The Global Catalogue of Microorganisms (GCM) 10K type strain sequencing project: providing services to taxonomists for standard genome sequencing and annotation.</title>
        <authorList>
            <consortium name="The Broad Institute Genomics Platform"/>
            <consortium name="The Broad Institute Genome Sequencing Center for Infectious Disease"/>
            <person name="Wu L."/>
            <person name="Ma J."/>
        </authorList>
    </citation>
    <scope>NUCLEOTIDE SEQUENCE [LARGE SCALE GENOMIC DNA]</scope>
    <source>
        <strain evidence="1 2">RDMS1</strain>
    </source>
</reference>
<dbReference type="AlphaFoldDB" id="A0ABD5YZP7"/>
<keyword evidence="1" id="KW-0378">Hydrolase</keyword>
<proteinExistence type="predicted"/>
<gene>
    <name evidence="1" type="ORF">ACFQL7_25365</name>
</gene>
<evidence type="ECO:0000313" key="1">
    <source>
        <dbReference type="EMBL" id="MFC7192810.1"/>
    </source>
</evidence>
<dbReference type="RefSeq" id="WP_390206841.1">
    <property type="nucleotide sequence ID" value="NZ_JBHSZC010000004.1"/>
</dbReference>